<name>A0A1T5C1V2_9SPHN</name>
<dbReference type="PANTHER" id="PTHR23419">
    <property type="entry name" value="DIVALENT CATION TOLERANCE CUTA-RELATED"/>
    <property type="match status" value="1"/>
</dbReference>
<sequence length="106" mass="11344">MILVLTSCGSAAEAERIAEALVGERLAACVQILPMRSVYRWQGAIERAEEWQLQAKTRAALAERVEARIKALHGYALPEIVMLSAEASADYAGWVAAETGEAGEAG</sequence>
<accession>A0A1T5C1V2</accession>
<protein>
    <submittedName>
        <fullName evidence="2">Divalent cation tolerance protein</fullName>
    </submittedName>
</protein>
<proteinExistence type="inferred from homology"/>
<dbReference type="GO" id="GO:0010038">
    <property type="term" value="P:response to metal ion"/>
    <property type="evidence" value="ECO:0007669"/>
    <property type="project" value="InterPro"/>
</dbReference>
<dbReference type="RefSeq" id="WP_079647835.1">
    <property type="nucleotide sequence ID" value="NZ_FUYM01000003.1"/>
</dbReference>
<dbReference type="InterPro" id="IPR015867">
    <property type="entry name" value="N-reg_PII/ATP_PRibTrfase_C"/>
</dbReference>
<dbReference type="InterPro" id="IPR004323">
    <property type="entry name" value="Ion_tolerance_CutA"/>
</dbReference>
<dbReference type="InterPro" id="IPR011322">
    <property type="entry name" value="N-reg_PII-like_a/b"/>
</dbReference>
<dbReference type="PANTHER" id="PTHR23419:SF8">
    <property type="entry name" value="FI09726P"/>
    <property type="match status" value="1"/>
</dbReference>
<reference evidence="3" key="1">
    <citation type="submission" date="2017-02" db="EMBL/GenBank/DDBJ databases">
        <authorList>
            <person name="Varghese N."/>
            <person name="Submissions S."/>
        </authorList>
    </citation>
    <scope>NUCLEOTIDE SEQUENCE [LARGE SCALE GENOMIC DNA]</scope>
    <source>
        <strain evidence="3">UM2</strain>
    </source>
</reference>
<evidence type="ECO:0000256" key="1">
    <source>
        <dbReference type="ARBA" id="ARBA00010169"/>
    </source>
</evidence>
<evidence type="ECO:0000313" key="3">
    <source>
        <dbReference type="Proteomes" id="UP000189818"/>
    </source>
</evidence>
<dbReference type="Gene3D" id="3.30.70.120">
    <property type="match status" value="1"/>
</dbReference>
<dbReference type="EMBL" id="FUYM01000003">
    <property type="protein sequence ID" value="SKB53395.1"/>
    <property type="molecule type" value="Genomic_DNA"/>
</dbReference>
<comment type="similarity">
    <text evidence="1">Belongs to the CutA family.</text>
</comment>
<dbReference type="OrthoDB" id="37622at2"/>
<organism evidence="2 3">
    <name type="scientific">Rhizorhabdus histidinilytica</name>
    <dbReference type="NCBI Taxonomy" id="439228"/>
    <lineage>
        <taxon>Bacteria</taxon>
        <taxon>Pseudomonadati</taxon>
        <taxon>Pseudomonadota</taxon>
        <taxon>Alphaproteobacteria</taxon>
        <taxon>Sphingomonadales</taxon>
        <taxon>Sphingomonadaceae</taxon>
        <taxon>Rhizorhabdus</taxon>
    </lineage>
</organism>
<gene>
    <name evidence="2" type="ORF">SAMN06295920_103515</name>
</gene>
<dbReference type="SUPFAM" id="SSF54913">
    <property type="entry name" value="GlnB-like"/>
    <property type="match status" value="1"/>
</dbReference>
<dbReference type="AlphaFoldDB" id="A0A1T5C1V2"/>
<keyword evidence="3" id="KW-1185">Reference proteome</keyword>
<evidence type="ECO:0000313" key="2">
    <source>
        <dbReference type="EMBL" id="SKB53395.1"/>
    </source>
</evidence>
<dbReference type="GO" id="GO:0005507">
    <property type="term" value="F:copper ion binding"/>
    <property type="evidence" value="ECO:0007669"/>
    <property type="project" value="TreeGrafter"/>
</dbReference>
<dbReference type="STRING" id="439228.SAMN06295920_103515"/>
<dbReference type="Pfam" id="PF03091">
    <property type="entry name" value="CutA1"/>
    <property type="match status" value="1"/>
</dbReference>
<dbReference type="Proteomes" id="UP000189818">
    <property type="component" value="Unassembled WGS sequence"/>
</dbReference>